<organism evidence="1 2">
    <name type="scientific">Arcicella aurantiaca</name>
    <dbReference type="NCBI Taxonomy" id="591202"/>
    <lineage>
        <taxon>Bacteria</taxon>
        <taxon>Pseudomonadati</taxon>
        <taxon>Bacteroidota</taxon>
        <taxon>Cytophagia</taxon>
        <taxon>Cytophagales</taxon>
        <taxon>Flectobacillaceae</taxon>
        <taxon>Arcicella</taxon>
    </lineage>
</organism>
<protein>
    <submittedName>
        <fullName evidence="1">Esterase/lipase superfamily enzyme</fullName>
    </submittedName>
</protein>
<dbReference type="InterPro" id="IPR050583">
    <property type="entry name" value="Mycobacterial_A85_antigen"/>
</dbReference>
<dbReference type="PANTHER" id="PTHR48098">
    <property type="entry name" value="ENTEROCHELIN ESTERASE-RELATED"/>
    <property type="match status" value="1"/>
</dbReference>
<name>A0A316E7D0_9BACT</name>
<proteinExistence type="predicted"/>
<dbReference type="Gene3D" id="3.40.50.1820">
    <property type="entry name" value="alpha/beta hydrolase"/>
    <property type="match status" value="1"/>
</dbReference>
<dbReference type="Pfam" id="PF00756">
    <property type="entry name" value="Esterase"/>
    <property type="match status" value="1"/>
</dbReference>
<evidence type="ECO:0000313" key="2">
    <source>
        <dbReference type="Proteomes" id="UP000245489"/>
    </source>
</evidence>
<comment type="caution">
    <text evidence="1">The sequence shown here is derived from an EMBL/GenBank/DDBJ whole genome shotgun (WGS) entry which is preliminary data.</text>
</comment>
<dbReference type="EMBL" id="QGGO01000028">
    <property type="protein sequence ID" value="PWK18860.1"/>
    <property type="molecule type" value="Genomic_DNA"/>
</dbReference>
<dbReference type="AlphaFoldDB" id="A0A316E7D0"/>
<accession>A0A316E7D0</accession>
<reference evidence="1 2" key="1">
    <citation type="submission" date="2018-05" db="EMBL/GenBank/DDBJ databases">
        <title>Genomic Encyclopedia of Archaeal and Bacterial Type Strains, Phase II (KMG-II): from individual species to whole genera.</title>
        <authorList>
            <person name="Goeker M."/>
        </authorList>
    </citation>
    <scope>NUCLEOTIDE SEQUENCE [LARGE SCALE GENOMIC DNA]</scope>
    <source>
        <strain evidence="1 2">DSM 22214</strain>
    </source>
</reference>
<dbReference type="InterPro" id="IPR000801">
    <property type="entry name" value="Esterase-like"/>
</dbReference>
<gene>
    <name evidence="1" type="ORF">LV89_03995</name>
</gene>
<dbReference type="InterPro" id="IPR029058">
    <property type="entry name" value="AB_hydrolase_fold"/>
</dbReference>
<dbReference type="PANTHER" id="PTHR48098:SF3">
    <property type="entry name" value="IRON(III) ENTEROBACTIN ESTERASE"/>
    <property type="match status" value="1"/>
</dbReference>
<dbReference type="Proteomes" id="UP000245489">
    <property type="component" value="Unassembled WGS sequence"/>
</dbReference>
<keyword evidence="2" id="KW-1185">Reference proteome</keyword>
<dbReference type="SUPFAM" id="SSF53474">
    <property type="entry name" value="alpha/beta-Hydrolases"/>
    <property type="match status" value="1"/>
</dbReference>
<sequence length="234" mass="27566">MQERYIKYYSHHLGADNEMLIYGNWGYPVIVFPTTMGRYYEAKDFKLIESARGHIESGKVKIYCPDSIDKYSWYGKHLHPSERVQNHNYYDQYLNEELIPAIMNECNVSKVAVAGCSFGGYHAANFAFRHPDKVSHLFTMGAAFDIRSFLGDYYDDNVYFNNPPDYLPNADNSNLWQMDIVLGTCNADFCKPENERLSKILAHKHINHWLDIRWHGTHDWDIWREMFPDYLNKI</sequence>
<evidence type="ECO:0000313" key="1">
    <source>
        <dbReference type="EMBL" id="PWK18860.1"/>
    </source>
</evidence>
<dbReference type="RefSeq" id="WP_109744659.1">
    <property type="nucleotide sequence ID" value="NZ_QGGO01000028.1"/>
</dbReference>
<dbReference type="OrthoDB" id="9775130at2"/>